<dbReference type="EC" id="2.1.1.182" evidence="7"/>
<reference evidence="10 11" key="1">
    <citation type="submission" date="2007-05" db="EMBL/GenBank/DDBJ databases">
        <title>Complete sequence of Geobacter uraniireducens Rf4.</title>
        <authorList>
            <consortium name="US DOE Joint Genome Institute"/>
            <person name="Copeland A."/>
            <person name="Lucas S."/>
            <person name="Lapidus A."/>
            <person name="Barry K."/>
            <person name="Detter J.C."/>
            <person name="Glavina del Rio T."/>
            <person name="Hammon N."/>
            <person name="Israni S."/>
            <person name="Dalin E."/>
            <person name="Tice H."/>
            <person name="Pitluck S."/>
            <person name="Chertkov O."/>
            <person name="Brettin T."/>
            <person name="Bruce D."/>
            <person name="Han C."/>
            <person name="Schmutz J."/>
            <person name="Larimer F."/>
            <person name="Land M."/>
            <person name="Hauser L."/>
            <person name="Kyrpides N."/>
            <person name="Mikhailova N."/>
            <person name="Shelobolina E."/>
            <person name="Aklujkar M."/>
            <person name="Lovley D."/>
            <person name="Richardson P."/>
        </authorList>
    </citation>
    <scope>NUCLEOTIDE SEQUENCE [LARGE SCALE GENOMIC DNA]</scope>
    <source>
        <strain evidence="10 11">Rf4</strain>
    </source>
</reference>
<dbReference type="OrthoDB" id="9814755at2"/>
<dbReference type="PANTHER" id="PTHR11727">
    <property type="entry name" value="DIMETHYLADENOSINE TRANSFERASE"/>
    <property type="match status" value="1"/>
</dbReference>
<name>A5G3X0_GEOUR</name>
<protein>
    <recommendedName>
        <fullName evidence="7">Ribosomal RNA small subunit methyltransferase A</fullName>
        <ecNumber evidence="7">2.1.1.182</ecNumber>
    </recommendedName>
    <alternativeName>
        <fullName evidence="7">16S rRNA (adenine(1518)-N(6)/adenine(1519)-N(6))-dimethyltransferase</fullName>
    </alternativeName>
    <alternativeName>
        <fullName evidence="7">16S rRNA dimethyladenosine transferase</fullName>
    </alternativeName>
    <alternativeName>
        <fullName evidence="7">16S rRNA dimethylase</fullName>
    </alternativeName>
    <alternativeName>
        <fullName evidence="7">S-adenosylmethionine-6-N', N'-adenosyl(rRNA) dimethyltransferase</fullName>
    </alternativeName>
</protein>
<evidence type="ECO:0000256" key="2">
    <source>
        <dbReference type="ARBA" id="ARBA00022552"/>
    </source>
</evidence>
<dbReference type="PROSITE" id="PS51689">
    <property type="entry name" value="SAM_RNA_A_N6_MT"/>
    <property type="match status" value="1"/>
</dbReference>
<comment type="catalytic activity">
    <reaction evidence="7">
        <text>adenosine(1518)/adenosine(1519) in 16S rRNA + 4 S-adenosyl-L-methionine = N(6)-dimethyladenosine(1518)/N(6)-dimethyladenosine(1519) in 16S rRNA + 4 S-adenosyl-L-homocysteine + 4 H(+)</text>
        <dbReference type="Rhea" id="RHEA:19609"/>
        <dbReference type="Rhea" id="RHEA-COMP:10232"/>
        <dbReference type="Rhea" id="RHEA-COMP:10233"/>
        <dbReference type="ChEBI" id="CHEBI:15378"/>
        <dbReference type="ChEBI" id="CHEBI:57856"/>
        <dbReference type="ChEBI" id="CHEBI:59789"/>
        <dbReference type="ChEBI" id="CHEBI:74411"/>
        <dbReference type="ChEBI" id="CHEBI:74493"/>
        <dbReference type="EC" id="2.1.1.182"/>
    </reaction>
</comment>
<dbReference type="FunFam" id="3.40.50.150:FF:000023">
    <property type="entry name" value="Ribosomal RNA small subunit methyltransferase A"/>
    <property type="match status" value="1"/>
</dbReference>
<feature type="binding site" evidence="7 8">
    <location>
        <position position="40"/>
    </location>
    <ligand>
        <name>S-adenosyl-L-methionine</name>
        <dbReference type="ChEBI" id="CHEBI:59789"/>
    </ligand>
</feature>
<feature type="domain" description="Ribosomal RNA adenine methylase transferase N-terminal" evidence="9">
    <location>
        <begin position="20"/>
        <end position="194"/>
    </location>
</feature>
<dbReference type="SMART" id="SM00650">
    <property type="entry name" value="rADc"/>
    <property type="match status" value="1"/>
</dbReference>
<keyword evidence="4 7" id="KW-0808">Transferase</keyword>
<dbReference type="Gene3D" id="3.40.50.150">
    <property type="entry name" value="Vaccinia Virus protein VP39"/>
    <property type="match status" value="1"/>
</dbReference>
<feature type="binding site" evidence="7 8">
    <location>
        <position position="61"/>
    </location>
    <ligand>
        <name>S-adenosyl-L-methionine</name>
        <dbReference type="ChEBI" id="CHEBI:59789"/>
    </ligand>
</feature>
<evidence type="ECO:0000256" key="6">
    <source>
        <dbReference type="ARBA" id="ARBA00022884"/>
    </source>
</evidence>
<keyword evidence="5 7" id="KW-0949">S-adenosyl-L-methionine</keyword>
<dbReference type="GO" id="GO:0005829">
    <property type="term" value="C:cytosol"/>
    <property type="evidence" value="ECO:0007669"/>
    <property type="project" value="TreeGrafter"/>
</dbReference>
<dbReference type="NCBIfam" id="TIGR00755">
    <property type="entry name" value="ksgA"/>
    <property type="match status" value="1"/>
</dbReference>
<dbReference type="HAMAP" id="MF_00607">
    <property type="entry name" value="16SrRNA_methyltr_A"/>
    <property type="match status" value="1"/>
</dbReference>
<comment type="function">
    <text evidence="7">Specifically dimethylates two adjacent adenosines (A1518 and A1519) in the loop of a conserved hairpin near the 3'-end of 16S rRNA in the 30S particle. May play a critical role in biogenesis of 30S subunits.</text>
</comment>
<dbReference type="InterPro" id="IPR020598">
    <property type="entry name" value="rRNA_Ade_methylase_Trfase_N"/>
</dbReference>
<dbReference type="RefSeq" id="WP_011939182.1">
    <property type="nucleotide sequence ID" value="NC_009483.1"/>
</dbReference>
<dbReference type="HOGENOM" id="CLU_041220_0_1_7"/>
<dbReference type="Pfam" id="PF00398">
    <property type="entry name" value="RrnaAD"/>
    <property type="match status" value="1"/>
</dbReference>
<keyword evidence="6 7" id="KW-0694">RNA-binding</keyword>
<dbReference type="PANTHER" id="PTHR11727:SF7">
    <property type="entry name" value="DIMETHYLADENOSINE TRANSFERASE-RELATED"/>
    <property type="match status" value="1"/>
</dbReference>
<evidence type="ECO:0000256" key="5">
    <source>
        <dbReference type="ARBA" id="ARBA00022691"/>
    </source>
</evidence>
<keyword evidence="2 7" id="KW-0698">rRNA processing</keyword>
<keyword evidence="1 7" id="KW-0963">Cytoplasm</keyword>
<dbReference type="InterPro" id="IPR029063">
    <property type="entry name" value="SAM-dependent_MTases_sf"/>
</dbReference>
<dbReference type="GO" id="GO:0052908">
    <property type="term" value="F:16S rRNA (adenine(1518)-N(6)/adenine(1519)-N(6))-dimethyltransferase activity"/>
    <property type="evidence" value="ECO:0007669"/>
    <property type="project" value="UniProtKB-EC"/>
</dbReference>
<keyword evidence="3 7" id="KW-0489">Methyltransferase</keyword>
<dbReference type="InterPro" id="IPR011530">
    <property type="entry name" value="rRNA_adenine_dimethylase"/>
</dbReference>
<comment type="similarity">
    <text evidence="7">Belongs to the class I-like SAM-binding methyltransferase superfamily. rRNA adenine N(6)-methyltransferase family. RsmA subfamily.</text>
</comment>
<gene>
    <name evidence="7" type="primary">rsmA</name>
    <name evidence="7" type="synonym">ksgA</name>
    <name evidence="10" type="ordered locus">Gura_2309</name>
</gene>
<feature type="binding site" evidence="7 8">
    <location>
        <position position="13"/>
    </location>
    <ligand>
        <name>S-adenosyl-L-methionine</name>
        <dbReference type="ChEBI" id="CHEBI:59789"/>
    </ligand>
</feature>
<organism evidence="10 11">
    <name type="scientific">Geotalea uraniireducens (strain Rf4)</name>
    <name type="common">Geobacter uraniireducens</name>
    <dbReference type="NCBI Taxonomy" id="351605"/>
    <lineage>
        <taxon>Bacteria</taxon>
        <taxon>Pseudomonadati</taxon>
        <taxon>Thermodesulfobacteriota</taxon>
        <taxon>Desulfuromonadia</taxon>
        <taxon>Geobacterales</taxon>
        <taxon>Geobacteraceae</taxon>
        <taxon>Geotalea</taxon>
    </lineage>
</organism>
<feature type="binding site" evidence="7 8">
    <location>
        <position position="86"/>
    </location>
    <ligand>
        <name>S-adenosyl-L-methionine</name>
        <dbReference type="ChEBI" id="CHEBI:59789"/>
    </ligand>
</feature>
<proteinExistence type="inferred from homology"/>
<dbReference type="KEGG" id="gur:Gura_2309"/>
<dbReference type="STRING" id="351605.Gura_2309"/>
<evidence type="ECO:0000313" key="10">
    <source>
        <dbReference type="EMBL" id="ABQ26488.1"/>
    </source>
</evidence>
<dbReference type="EMBL" id="CP000698">
    <property type="protein sequence ID" value="ABQ26488.1"/>
    <property type="molecule type" value="Genomic_DNA"/>
</dbReference>
<dbReference type="PROSITE" id="PS01131">
    <property type="entry name" value="RRNA_A_DIMETH"/>
    <property type="match status" value="1"/>
</dbReference>
<dbReference type="SUPFAM" id="SSF53335">
    <property type="entry name" value="S-adenosyl-L-methionine-dependent methyltransferases"/>
    <property type="match status" value="1"/>
</dbReference>
<dbReference type="InterPro" id="IPR020596">
    <property type="entry name" value="rRNA_Ade_Mease_Trfase_CS"/>
</dbReference>
<evidence type="ECO:0000256" key="4">
    <source>
        <dbReference type="ARBA" id="ARBA00022679"/>
    </source>
</evidence>
<evidence type="ECO:0000256" key="3">
    <source>
        <dbReference type="ARBA" id="ARBA00022603"/>
    </source>
</evidence>
<evidence type="ECO:0000256" key="7">
    <source>
        <dbReference type="HAMAP-Rule" id="MF_00607"/>
    </source>
</evidence>
<dbReference type="InterPro" id="IPR001737">
    <property type="entry name" value="KsgA/Erm"/>
</dbReference>
<dbReference type="GO" id="GO:0003723">
    <property type="term" value="F:RNA binding"/>
    <property type="evidence" value="ECO:0007669"/>
    <property type="project" value="UniProtKB-UniRule"/>
</dbReference>
<evidence type="ECO:0000256" key="1">
    <source>
        <dbReference type="ARBA" id="ARBA00022490"/>
    </source>
</evidence>
<dbReference type="Gene3D" id="1.10.8.100">
    <property type="entry name" value="Ribosomal RNA adenine dimethylase-like, domain 2"/>
    <property type="match status" value="1"/>
</dbReference>
<feature type="binding site" evidence="7 8">
    <location>
        <position position="109"/>
    </location>
    <ligand>
        <name>S-adenosyl-L-methionine</name>
        <dbReference type="ChEBI" id="CHEBI:59789"/>
    </ligand>
</feature>
<accession>A5G3X0</accession>
<dbReference type="CDD" id="cd02440">
    <property type="entry name" value="AdoMet_MTases"/>
    <property type="match status" value="1"/>
</dbReference>
<feature type="binding site" evidence="7 8">
    <location>
        <position position="15"/>
    </location>
    <ligand>
        <name>S-adenosyl-L-methionine</name>
        <dbReference type="ChEBI" id="CHEBI:59789"/>
    </ligand>
</feature>
<comment type="subcellular location">
    <subcellularLocation>
        <location evidence="7">Cytoplasm</location>
    </subcellularLocation>
</comment>
<dbReference type="InterPro" id="IPR023165">
    <property type="entry name" value="rRNA_Ade_diMease-like_C"/>
</dbReference>
<keyword evidence="11" id="KW-1185">Reference proteome</keyword>
<evidence type="ECO:0000256" key="8">
    <source>
        <dbReference type="PROSITE-ProRule" id="PRU01026"/>
    </source>
</evidence>
<sequence>MEKIRAKKSMGQNFLVDRNVLTRIVDAVNISAEDRILEVGPGKGALTALLVERAAQVLAVELDRQLVPFLAREFAPQKNVEFVQGDILKVNLSELLMDRWSGAWKVAANLPYNISSQVLFKFLDNPKLFSLLILMLQKEVGDRLIAAPGCKDYGILSVFCRLHFDISRVLIVKPGSFTPVPKVDSVVLKFVPLPAPRVDVEDESFFRKVVKAAFSQRRKTLWNCLKSSELGVDGDVLLSLLTKCGIDGSRRGETLSLDEFAVLTRAILGLRKLNT</sequence>
<evidence type="ECO:0000313" key="11">
    <source>
        <dbReference type="Proteomes" id="UP000006695"/>
    </source>
</evidence>
<dbReference type="AlphaFoldDB" id="A5G3X0"/>
<evidence type="ECO:0000259" key="9">
    <source>
        <dbReference type="SMART" id="SM00650"/>
    </source>
</evidence>
<dbReference type="Proteomes" id="UP000006695">
    <property type="component" value="Chromosome"/>
</dbReference>